<accession>A0A4S3ZUH4</accession>
<keyword evidence="1" id="KW-0805">Transcription regulation</keyword>
<dbReference type="Proteomes" id="UP000310754">
    <property type="component" value="Unassembled WGS sequence"/>
</dbReference>
<dbReference type="SUPFAM" id="SSF46785">
    <property type="entry name" value="Winged helix' DNA-binding domain"/>
    <property type="match status" value="1"/>
</dbReference>
<evidence type="ECO:0000256" key="3">
    <source>
        <dbReference type="ARBA" id="ARBA00023163"/>
    </source>
</evidence>
<dbReference type="PROSITE" id="PS50949">
    <property type="entry name" value="HTH_GNTR"/>
    <property type="match status" value="1"/>
</dbReference>
<dbReference type="Pfam" id="PF00392">
    <property type="entry name" value="GntR"/>
    <property type="match status" value="1"/>
</dbReference>
<dbReference type="InterPro" id="IPR036388">
    <property type="entry name" value="WH-like_DNA-bd_sf"/>
</dbReference>
<dbReference type="GO" id="GO:0003700">
    <property type="term" value="F:DNA-binding transcription factor activity"/>
    <property type="evidence" value="ECO:0007669"/>
    <property type="project" value="InterPro"/>
</dbReference>
<dbReference type="InterPro" id="IPR036390">
    <property type="entry name" value="WH_DNA-bd_sf"/>
</dbReference>
<evidence type="ECO:0000313" key="5">
    <source>
        <dbReference type="EMBL" id="THF49221.1"/>
    </source>
</evidence>
<feature type="domain" description="HTH gntR-type" evidence="4">
    <location>
        <begin position="9"/>
        <end position="76"/>
    </location>
</feature>
<dbReference type="PANTHER" id="PTHR43537:SF45">
    <property type="entry name" value="GNTR FAMILY REGULATORY PROTEIN"/>
    <property type="match status" value="1"/>
</dbReference>
<keyword evidence="2" id="KW-0238">DNA-binding</keyword>
<dbReference type="PANTHER" id="PTHR43537">
    <property type="entry name" value="TRANSCRIPTIONAL REGULATOR, GNTR FAMILY"/>
    <property type="match status" value="1"/>
</dbReference>
<evidence type="ECO:0000256" key="2">
    <source>
        <dbReference type="ARBA" id="ARBA00023125"/>
    </source>
</evidence>
<evidence type="ECO:0000259" key="4">
    <source>
        <dbReference type="PROSITE" id="PS50949"/>
    </source>
</evidence>
<name>A0A4S3ZUH4_9HYPH</name>
<keyword evidence="3" id="KW-0804">Transcription</keyword>
<dbReference type="RefSeq" id="WP_146937953.1">
    <property type="nucleotide sequence ID" value="NZ_SSOA01000006.1"/>
</dbReference>
<proteinExistence type="predicted"/>
<reference evidence="5 6" key="1">
    <citation type="submission" date="2019-04" db="EMBL/GenBank/DDBJ databases">
        <title>Rhizobium terrae sp. nov., isolated from a paddy soil.</title>
        <authorList>
            <person name="Lin S.-Y."/>
            <person name="Hameed A."/>
            <person name="Huang H.-I."/>
            <person name="Young C.-C."/>
        </authorList>
    </citation>
    <scope>NUCLEOTIDE SEQUENCE [LARGE SCALE GENOMIC DNA]</scope>
    <source>
        <strain evidence="5 6">CC-HIH110</strain>
    </source>
</reference>
<organism evidence="5 6">
    <name type="scientific">Allorhizobium terrae</name>
    <dbReference type="NCBI Taxonomy" id="1848972"/>
    <lineage>
        <taxon>Bacteria</taxon>
        <taxon>Pseudomonadati</taxon>
        <taxon>Pseudomonadota</taxon>
        <taxon>Alphaproteobacteria</taxon>
        <taxon>Hyphomicrobiales</taxon>
        <taxon>Rhizobiaceae</taxon>
        <taxon>Rhizobium/Agrobacterium group</taxon>
        <taxon>Allorhizobium</taxon>
    </lineage>
</organism>
<evidence type="ECO:0000256" key="1">
    <source>
        <dbReference type="ARBA" id="ARBA00023015"/>
    </source>
</evidence>
<dbReference type="Gene3D" id="1.10.10.10">
    <property type="entry name" value="Winged helix-like DNA-binding domain superfamily/Winged helix DNA-binding domain"/>
    <property type="match status" value="1"/>
</dbReference>
<gene>
    <name evidence="5" type="ORF">E6C51_12580</name>
</gene>
<dbReference type="EMBL" id="SSOA01000006">
    <property type="protein sequence ID" value="THF49221.1"/>
    <property type="molecule type" value="Genomic_DNA"/>
</dbReference>
<protein>
    <submittedName>
        <fullName evidence="5">GntR family transcriptional regulator</fullName>
    </submittedName>
</protein>
<sequence length="242" mass="27490">MSLTFARPIEKREKLYPSLREMCLTYRFWPFQQLNIEEIATRFSASTTPVREVLARLAGEGLIDNIPNRGYFARHVTVDEVRCRLDLLFLLLQHALQSSPRAQSWKEPGPAPQNDRACHPITIEANCLYLSIAAMSHNILLVPEITRHLDLTRCIRSIDLENAARRTEWTKSLADLRSCLQKGDRDEASLRLQQQHEALQARLPELIHQMQLKLVMAGANPSPFPHSAGLSTVAAHQKPAFP</sequence>
<dbReference type="AlphaFoldDB" id="A0A4S3ZUH4"/>
<evidence type="ECO:0000313" key="6">
    <source>
        <dbReference type="Proteomes" id="UP000310754"/>
    </source>
</evidence>
<comment type="caution">
    <text evidence="5">The sequence shown here is derived from an EMBL/GenBank/DDBJ whole genome shotgun (WGS) entry which is preliminary data.</text>
</comment>
<dbReference type="InterPro" id="IPR000524">
    <property type="entry name" value="Tscrpt_reg_HTH_GntR"/>
</dbReference>
<keyword evidence="6" id="KW-1185">Reference proteome</keyword>
<dbReference type="GO" id="GO:0003677">
    <property type="term" value="F:DNA binding"/>
    <property type="evidence" value="ECO:0007669"/>
    <property type="project" value="UniProtKB-KW"/>
</dbReference>